<dbReference type="KEGG" id="chu:CHU_3513"/>
<keyword evidence="4" id="KW-0732">Signal</keyword>
<dbReference type="EMBL" id="CP000383">
    <property type="protein sequence ID" value="ABG60746.1"/>
    <property type="molecule type" value="Genomic_DNA"/>
</dbReference>
<protein>
    <recommendedName>
        <fullName evidence="5">Outer membrane protein beta-barrel domain-containing protein</fullName>
    </recommendedName>
</protein>
<dbReference type="GO" id="GO:0009279">
    <property type="term" value="C:cell outer membrane"/>
    <property type="evidence" value="ECO:0007669"/>
    <property type="project" value="UniProtKB-SubCell"/>
</dbReference>
<dbReference type="Pfam" id="PF13568">
    <property type="entry name" value="OMP_b-brl_2"/>
    <property type="match status" value="1"/>
</dbReference>
<keyword evidence="2" id="KW-0472">Membrane</keyword>
<accession>A0A6N4SW26</accession>
<evidence type="ECO:0000256" key="3">
    <source>
        <dbReference type="ARBA" id="ARBA00023237"/>
    </source>
</evidence>
<dbReference type="AlphaFoldDB" id="A0A6N4SW26"/>
<gene>
    <name evidence="6" type="ordered locus">CHU_3513</name>
</gene>
<evidence type="ECO:0000256" key="4">
    <source>
        <dbReference type="SAM" id="SignalP"/>
    </source>
</evidence>
<dbReference type="InterPro" id="IPR025665">
    <property type="entry name" value="Beta-barrel_OMP_2"/>
</dbReference>
<organism evidence="6 7">
    <name type="scientific">Cytophaga hutchinsonii (strain ATCC 33406 / DSM 1761 / CIP 103989 / NBRC 15051 / NCIMB 9469 / D465)</name>
    <dbReference type="NCBI Taxonomy" id="269798"/>
    <lineage>
        <taxon>Bacteria</taxon>
        <taxon>Pseudomonadati</taxon>
        <taxon>Bacteroidota</taxon>
        <taxon>Cytophagia</taxon>
        <taxon>Cytophagales</taxon>
        <taxon>Cytophagaceae</taxon>
        <taxon>Cytophaga</taxon>
    </lineage>
</organism>
<dbReference type="RefSeq" id="WP_011586853.1">
    <property type="nucleotide sequence ID" value="NC_008255.1"/>
</dbReference>
<keyword evidence="7" id="KW-1185">Reference proteome</keyword>
<keyword evidence="3" id="KW-0998">Cell outer membrane</keyword>
<evidence type="ECO:0000256" key="1">
    <source>
        <dbReference type="ARBA" id="ARBA00004442"/>
    </source>
</evidence>
<dbReference type="InterPro" id="IPR036942">
    <property type="entry name" value="Beta-barrel_TonB_sf"/>
</dbReference>
<dbReference type="Proteomes" id="UP000001822">
    <property type="component" value="Chromosome"/>
</dbReference>
<name>A0A6N4SW26_CYTH3</name>
<feature type="signal peptide" evidence="4">
    <location>
        <begin position="1"/>
        <end position="20"/>
    </location>
</feature>
<evidence type="ECO:0000313" key="6">
    <source>
        <dbReference type="EMBL" id="ABG60746.1"/>
    </source>
</evidence>
<sequence>MRRYFVTTAWLLLISSVSFAQHAHWNVYAKTGIQVGGPLYHSSTIVSKSGSPGFNPIIGTGISYKLSKKWSLAAEAFYSRRKVTYTSEVKDQNYIDRNTIIINNNPVTFEVSTTFTGTTKGEFDIHYLEFPLLAQYAIGNNWQIHAGMYYSWAFSKTNKGTATGIIGRTDISNPNTVTDKEYNYSKEVNSRYYGFVAGAQYQLSPAVALDLRATYSCKSLYKEDWEGVPYTLKDLYVQFTVKYFFIRAKD</sequence>
<dbReference type="Gene3D" id="2.40.170.20">
    <property type="entry name" value="TonB-dependent receptor, beta-barrel domain"/>
    <property type="match status" value="1"/>
</dbReference>
<reference evidence="6 7" key="1">
    <citation type="journal article" date="2007" name="Appl. Environ. Microbiol.">
        <title>Genome sequence of the cellulolytic gliding bacterium Cytophaga hutchinsonii.</title>
        <authorList>
            <person name="Xie G."/>
            <person name="Bruce D.C."/>
            <person name="Challacombe J.F."/>
            <person name="Chertkov O."/>
            <person name="Detter J.C."/>
            <person name="Gilna P."/>
            <person name="Han C.S."/>
            <person name="Lucas S."/>
            <person name="Misra M."/>
            <person name="Myers G.L."/>
            <person name="Richardson P."/>
            <person name="Tapia R."/>
            <person name="Thayer N."/>
            <person name="Thompson L.S."/>
            <person name="Brettin T.S."/>
            <person name="Henrissat B."/>
            <person name="Wilson D.B."/>
            <person name="McBride M.J."/>
        </authorList>
    </citation>
    <scope>NUCLEOTIDE SEQUENCE [LARGE SCALE GENOMIC DNA]</scope>
    <source>
        <strain evidence="7">ATCC 33406 / DSM 1761 / CIP 103989 / NBRC 15051 / NCIMB 9469 / D465</strain>
    </source>
</reference>
<comment type="subcellular location">
    <subcellularLocation>
        <location evidence="1">Cell outer membrane</location>
    </subcellularLocation>
</comment>
<evidence type="ECO:0000313" key="7">
    <source>
        <dbReference type="Proteomes" id="UP000001822"/>
    </source>
</evidence>
<dbReference type="SUPFAM" id="SSF56935">
    <property type="entry name" value="Porins"/>
    <property type="match status" value="1"/>
</dbReference>
<feature type="chain" id="PRO_5026703246" description="Outer membrane protein beta-barrel domain-containing protein" evidence="4">
    <location>
        <begin position="21"/>
        <end position="250"/>
    </location>
</feature>
<evidence type="ECO:0000259" key="5">
    <source>
        <dbReference type="Pfam" id="PF13568"/>
    </source>
</evidence>
<feature type="domain" description="Outer membrane protein beta-barrel" evidence="5">
    <location>
        <begin position="19"/>
        <end position="216"/>
    </location>
</feature>
<evidence type="ECO:0000256" key="2">
    <source>
        <dbReference type="ARBA" id="ARBA00023136"/>
    </source>
</evidence>
<dbReference type="OrthoDB" id="1001536at2"/>
<proteinExistence type="predicted"/>